<protein>
    <recommendedName>
        <fullName evidence="1">Putative phage metallopeptidase domain-containing protein</fullName>
    </recommendedName>
</protein>
<name>A0ABQ4PQZ7_9GAMM</name>
<dbReference type="RefSeq" id="WP_220783125.1">
    <property type="nucleotide sequence ID" value="NZ_BPEY01000120.1"/>
</dbReference>
<reference evidence="2" key="1">
    <citation type="submission" date="2021-05" db="EMBL/GenBank/DDBJ databases">
        <title>Molecular characterization for Shewanella algae harboring chromosomal blaOXA-55-like strains isolated from clinical and environment sample.</title>
        <authorList>
            <person name="Ohama Y."/>
            <person name="Aoki K."/>
            <person name="Harada S."/>
            <person name="Moriya K."/>
            <person name="Ishii Y."/>
            <person name="Tateda K."/>
        </authorList>
    </citation>
    <scope>NUCLEOTIDE SEQUENCE</scope>
    <source>
        <strain evidence="2">JCM 11563</strain>
    </source>
</reference>
<dbReference type="Pfam" id="PF18894">
    <property type="entry name" value="PhageMetallopep"/>
    <property type="match status" value="1"/>
</dbReference>
<proteinExistence type="predicted"/>
<dbReference type="EMBL" id="BPEY01000120">
    <property type="protein sequence ID" value="GIU51547.1"/>
    <property type="molecule type" value="Genomic_DNA"/>
</dbReference>
<dbReference type="Proteomes" id="UP000887104">
    <property type="component" value="Unassembled WGS sequence"/>
</dbReference>
<evidence type="ECO:0000313" key="3">
    <source>
        <dbReference type="Proteomes" id="UP000887104"/>
    </source>
</evidence>
<feature type="domain" description="Putative phage metallopeptidase" evidence="1">
    <location>
        <begin position="40"/>
        <end position="131"/>
    </location>
</feature>
<sequence>MNTANIKIICAMLFLSFFGMDIILFDEDYNNNHIKPSLVQQQEISSASNKLCSLVPSVCTLIENEKLTFLIKEEGYSMYIMNKFIYAAGAYTKLYNDGYLITLNEGLFSNVNQLETVLYHELMHIKESDFSLINPEYEYGETFETCKDHNHVKQLTLDLFERLVKSGMMQYQEHLDIARVSNGNLLDDCNSYLPD</sequence>
<keyword evidence="3" id="KW-1185">Reference proteome</keyword>
<comment type="caution">
    <text evidence="2">The sequence shown here is derived from an EMBL/GenBank/DDBJ whole genome shotgun (WGS) entry which is preliminary data.</text>
</comment>
<dbReference type="InterPro" id="IPR043998">
    <property type="entry name" value="Put_Metallopep"/>
</dbReference>
<evidence type="ECO:0000313" key="2">
    <source>
        <dbReference type="EMBL" id="GIU51547.1"/>
    </source>
</evidence>
<gene>
    <name evidence="2" type="ORF">TUM4438_41590</name>
</gene>
<accession>A0ABQ4PQZ7</accession>
<evidence type="ECO:0000259" key="1">
    <source>
        <dbReference type="Pfam" id="PF18894"/>
    </source>
</evidence>
<organism evidence="2 3">
    <name type="scientific">Shewanella sairae</name>
    <dbReference type="NCBI Taxonomy" id="190310"/>
    <lineage>
        <taxon>Bacteria</taxon>
        <taxon>Pseudomonadati</taxon>
        <taxon>Pseudomonadota</taxon>
        <taxon>Gammaproteobacteria</taxon>
        <taxon>Alteromonadales</taxon>
        <taxon>Shewanellaceae</taxon>
        <taxon>Shewanella</taxon>
    </lineage>
</organism>